<evidence type="ECO:0000313" key="2">
    <source>
        <dbReference type="Proteomes" id="UP000076858"/>
    </source>
</evidence>
<dbReference type="AlphaFoldDB" id="A0A164ENY0"/>
<sequence length="43" mass="5110">MPSDFGEFQEMSFLADFDKSGKAIPFPLFHFWPNFKFGLKYMI</sequence>
<dbReference type="EMBL" id="LRGB01023037">
    <property type="protein sequence ID" value="KZR96977.1"/>
    <property type="molecule type" value="Genomic_DNA"/>
</dbReference>
<evidence type="ECO:0000313" key="1">
    <source>
        <dbReference type="EMBL" id="KZR96977.1"/>
    </source>
</evidence>
<gene>
    <name evidence="1" type="ORF">APZ42_008384</name>
</gene>
<organism evidence="1 2">
    <name type="scientific">Daphnia magna</name>
    <dbReference type="NCBI Taxonomy" id="35525"/>
    <lineage>
        <taxon>Eukaryota</taxon>
        <taxon>Metazoa</taxon>
        <taxon>Ecdysozoa</taxon>
        <taxon>Arthropoda</taxon>
        <taxon>Crustacea</taxon>
        <taxon>Branchiopoda</taxon>
        <taxon>Diplostraca</taxon>
        <taxon>Cladocera</taxon>
        <taxon>Anomopoda</taxon>
        <taxon>Daphniidae</taxon>
        <taxon>Daphnia</taxon>
    </lineage>
</organism>
<proteinExistence type="predicted"/>
<protein>
    <submittedName>
        <fullName evidence="1">Uncharacterized protein</fullName>
    </submittedName>
</protein>
<accession>A0A164ENY0</accession>
<dbReference type="Proteomes" id="UP000076858">
    <property type="component" value="Unassembled WGS sequence"/>
</dbReference>
<name>A0A164ENY0_9CRUS</name>
<keyword evidence="2" id="KW-1185">Reference proteome</keyword>
<comment type="caution">
    <text evidence="1">The sequence shown here is derived from an EMBL/GenBank/DDBJ whole genome shotgun (WGS) entry which is preliminary data.</text>
</comment>
<reference evidence="1 2" key="1">
    <citation type="submission" date="2016-03" db="EMBL/GenBank/DDBJ databases">
        <title>EvidentialGene: Evidence-directed Construction of Genes on Genomes.</title>
        <authorList>
            <person name="Gilbert D.G."/>
            <person name="Choi J.-H."/>
            <person name="Mockaitis K."/>
            <person name="Colbourne J."/>
            <person name="Pfrender M."/>
        </authorList>
    </citation>
    <scope>NUCLEOTIDE SEQUENCE [LARGE SCALE GENOMIC DNA]</scope>
    <source>
        <strain evidence="1 2">Xinb3</strain>
        <tissue evidence="1">Complete organism</tissue>
    </source>
</reference>